<dbReference type="EMBL" id="RBSW01000045">
    <property type="protein sequence ID" value="RMS85759.1"/>
    <property type="molecule type" value="Genomic_DNA"/>
</dbReference>
<name>A0A3M5GGJ5_PSESS</name>
<evidence type="ECO:0000256" key="1">
    <source>
        <dbReference type="SAM" id="MobiDB-lite"/>
    </source>
</evidence>
<feature type="compositionally biased region" description="Basic residues" evidence="1">
    <location>
        <begin position="25"/>
        <end position="34"/>
    </location>
</feature>
<dbReference type="AlphaFoldDB" id="A0A3M5GGJ5"/>
<evidence type="ECO:0000313" key="2">
    <source>
        <dbReference type="EMBL" id="RMS85759.1"/>
    </source>
</evidence>
<gene>
    <name evidence="2" type="ORF">ALP59_02230</name>
</gene>
<reference evidence="2 3" key="1">
    <citation type="submission" date="2018-08" db="EMBL/GenBank/DDBJ databases">
        <title>Recombination of ecologically and evolutionarily significant loci maintains genetic cohesion in the Pseudomonas syringae species complex.</title>
        <authorList>
            <person name="Dillon M."/>
            <person name="Thakur S."/>
            <person name="Almeida R.N.D."/>
            <person name="Weir B.S."/>
            <person name="Guttman D.S."/>
        </authorList>
    </citation>
    <scope>NUCLEOTIDE SEQUENCE [LARGE SCALE GENOMIC DNA]</scope>
    <source>
        <strain evidence="2 3">ICMP 9421</strain>
    </source>
</reference>
<dbReference type="Proteomes" id="UP000270499">
    <property type="component" value="Unassembled WGS sequence"/>
</dbReference>
<proteinExistence type="predicted"/>
<protein>
    <submittedName>
        <fullName evidence="2">Uncharacterized protein</fullName>
    </submittedName>
</protein>
<sequence length="104" mass="11823">MKPVYPWGHGVLKFCEGEQLSERAGRKKQGHNQKQRPSAHPTGCDLVIREMASKGFITAITQFFFDSFVCTCGFYKLLREELYEIALNGALIILLTIEKPDFVL</sequence>
<organism evidence="2 3">
    <name type="scientific">Pseudomonas savastanoi</name>
    <name type="common">Pseudomonas syringae pv. savastanoi</name>
    <dbReference type="NCBI Taxonomy" id="29438"/>
    <lineage>
        <taxon>Bacteria</taxon>
        <taxon>Pseudomonadati</taxon>
        <taxon>Pseudomonadota</taxon>
        <taxon>Gammaproteobacteria</taxon>
        <taxon>Pseudomonadales</taxon>
        <taxon>Pseudomonadaceae</taxon>
        <taxon>Pseudomonas</taxon>
    </lineage>
</organism>
<comment type="caution">
    <text evidence="2">The sequence shown here is derived from an EMBL/GenBank/DDBJ whole genome shotgun (WGS) entry which is preliminary data.</text>
</comment>
<accession>A0A3M5GGJ5</accession>
<feature type="region of interest" description="Disordered" evidence="1">
    <location>
        <begin position="22"/>
        <end position="42"/>
    </location>
</feature>
<evidence type="ECO:0000313" key="3">
    <source>
        <dbReference type="Proteomes" id="UP000270499"/>
    </source>
</evidence>